<feature type="compositionally biased region" description="Pro residues" evidence="4">
    <location>
        <begin position="839"/>
        <end position="848"/>
    </location>
</feature>
<dbReference type="PROSITE" id="PS50106">
    <property type="entry name" value="PDZ"/>
    <property type="match status" value="2"/>
</dbReference>
<dbReference type="GO" id="GO:0032426">
    <property type="term" value="C:stereocilium tip"/>
    <property type="evidence" value="ECO:0007669"/>
    <property type="project" value="TreeGrafter"/>
</dbReference>
<dbReference type="Gene3D" id="2.30.42.10">
    <property type="match status" value="2"/>
</dbReference>
<dbReference type="SMART" id="SM00228">
    <property type="entry name" value="PDZ"/>
    <property type="match status" value="2"/>
</dbReference>
<dbReference type="PANTHER" id="PTHR23116">
    <property type="entry name" value="PDZ DOMAIN CONTAINING WHIRLIN AND HARMONIN-RELATED"/>
    <property type="match status" value="1"/>
</dbReference>
<feature type="compositionally biased region" description="Low complexity" evidence="4">
    <location>
        <begin position="450"/>
        <end position="463"/>
    </location>
</feature>
<feature type="compositionally biased region" description="Low complexity" evidence="4">
    <location>
        <begin position="560"/>
        <end position="581"/>
    </location>
</feature>
<evidence type="ECO:0000313" key="7">
    <source>
        <dbReference type="RefSeq" id="XP_011198916.2"/>
    </source>
</evidence>
<feature type="domain" description="PDZ" evidence="5">
    <location>
        <begin position="60"/>
        <end position="129"/>
    </location>
</feature>
<organism evidence="6 7">
    <name type="scientific">Bactrocera dorsalis</name>
    <name type="common">Oriental fruit fly</name>
    <name type="synonym">Dacus dorsalis</name>
    <dbReference type="NCBI Taxonomy" id="27457"/>
    <lineage>
        <taxon>Eukaryota</taxon>
        <taxon>Metazoa</taxon>
        <taxon>Ecdysozoa</taxon>
        <taxon>Arthropoda</taxon>
        <taxon>Hexapoda</taxon>
        <taxon>Insecta</taxon>
        <taxon>Pterygota</taxon>
        <taxon>Neoptera</taxon>
        <taxon>Endopterygota</taxon>
        <taxon>Diptera</taxon>
        <taxon>Brachycera</taxon>
        <taxon>Muscomorpha</taxon>
        <taxon>Tephritoidea</taxon>
        <taxon>Tephritidae</taxon>
        <taxon>Bactrocera</taxon>
        <taxon>Bactrocera</taxon>
    </lineage>
</organism>
<feature type="region of interest" description="Disordered" evidence="4">
    <location>
        <begin position="868"/>
        <end position="904"/>
    </location>
</feature>
<dbReference type="InterPro" id="IPR051844">
    <property type="entry name" value="USH2_Complex_Protein"/>
</dbReference>
<keyword evidence="6" id="KW-1185">Reference proteome</keyword>
<dbReference type="Pfam" id="PF00595">
    <property type="entry name" value="PDZ"/>
    <property type="match status" value="2"/>
</dbReference>
<name>A0A6I9UTE0_BACDO</name>
<proteinExistence type="predicted"/>
<dbReference type="AlphaFoldDB" id="A0A6I9UTE0"/>
<evidence type="ECO:0000256" key="3">
    <source>
        <dbReference type="ARBA" id="ARBA00023273"/>
    </source>
</evidence>
<dbReference type="GO" id="GO:0002142">
    <property type="term" value="C:stereocilia ankle link complex"/>
    <property type="evidence" value="ECO:0007669"/>
    <property type="project" value="TreeGrafter"/>
</dbReference>
<dbReference type="InterPro" id="IPR001478">
    <property type="entry name" value="PDZ"/>
</dbReference>
<evidence type="ECO:0000313" key="6">
    <source>
        <dbReference type="Proteomes" id="UP001652620"/>
    </source>
</evidence>
<feature type="region of interest" description="Disordered" evidence="4">
    <location>
        <begin position="560"/>
        <end position="704"/>
    </location>
</feature>
<feature type="compositionally biased region" description="Polar residues" evidence="4">
    <location>
        <begin position="527"/>
        <end position="541"/>
    </location>
</feature>
<dbReference type="PANTHER" id="PTHR23116:SF36">
    <property type="entry name" value="HARMONIN"/>
    <property type="match status" value="1"/>
</dbReference>
<feature type="compositionally biased region" description="Basic and acidic residues" evidence="4">
    <location>
        <begin position="439"/>
        <end position="449"/>
    </location>
</feature>
<feature type="compositionally biased region" description="Polar residues" evidence="4">
    <location>
        <begin position="868"/>
        <end position="885"/>
    </location>
</feature>
<dbReference type="RefSeq" id="XP_011198916.2">
    <property type="nucleotide sequence ID" value="XM_011200614.4"/>
</dbReference>
<gene>
    <name evidence="7" type="primary">LOC105223024</name>
</gene>
<dbReference type="GO" id="GO:0005886">
    <property type="term" value="C:plasma membrane"/>
    <property type="evidence" value="ECO:0007669"/>
    <property type="project" value="TreeGrafter"/>
</dbReference>
<feature type="compositionally biased region" description="Low complexity" evidence="4">
    <location>
        <begin position="888"/>
        <end position="899"/>
    </location>
</feature>
<comment type="subcellular location">
    <subcellularLocation>
        <location evidence="1">Cell projection</location>
    </subcellularLocation>
</comment>
<feature type="compositionally biased region" description="Polar residues" evidence="4">
    <location>
        <begin position="819"/>
        <end position="832"/>
    </location>
</feature>
<dbReference type="GO" id="GO:0005929">
    <property type="term" value="C:cilium"/>
    <property type="evidence" value="ECO:0007669"/>
    <property type="project" value="TreeGrafter"/>
</dbReference>
<dbReference type="GeneID" id="105223024"/>
<dbReference type="OrthoDB" id="6021951at2759"/>
<dbReference type="Proteomes" id="UP001652620">
    <property type="component" value="Chromosome 4"/>
</dbReference>
<feature type="compositionally biased region" description="Low complexity" evidence="4">
    <location>
        <begin position="478"/>
        <end position="489"/>
    </location>
</feature>
<feature type="region of interest" description="Disordered" evidence="4">
    <location>
        <begin position="774"/>
        <end position="852"/>
    </location>
</feature>
<feature type="region of interest" description="Disordered" evidence="4">
    <location>
        <begin position="333"/>
        <end position="357"/>
    </location>
</feature>
<evidence type="ECO:0000256" key="2">
    <source>
        <dbReference type="ARBA" id="ARBA00022737"/>
    </source>
</evidence>
<feature type="compositionally biased region" description="Polar residues" evidence="4">
    <location>
        <begin position="583"/>
        <end position="593"/>
    </location>
</feature>
<feature type="compositionally biased region" description="Low complexity" evidence="4">
    <location>
        <begin position="791"/>
        <end position="818"/>
    </location>
</feature>
<feature type="region of interest" description="Disordered" evidence="4">
    <location>
        <begin position="999"/>
        <end position="1044"/>
    </location>
</feature>
<evidence type="ECO:0000259" key="5">
    <source>
        <dbReference type="PROSITE" id="PS50106"/>
    </source>
</evidence>
<feature type="compositionally biased region" description="Low complexity" evidence="4">
    <location>
        <begin position="502"/>
        <end position="526"/>
    </location>
</feature>
<dbReference type="SUPFAM" id="SSF50156">
    <property type="entry name" value="PDZ domain-like"/>
    <property type="match status" value="2"/>
</dbReference>
<protein>
    <recommendedName>
        <fullName evidence="5">PDZ domain-containing protein</fullName>
    </recommendedName>
</protein>
<evidence type="ECO:0000256" key="1">
    <source>
        <dbReference type="ARBA" id="ARBA00004316"/>
    </source>
</evidence>
<keyword evidence="3" id="KW-0966">Cell projection</keyword>
<keyword evidence="2" id="KW-0677">Repeat</keyword>
<feature type="compositionally biased region" description="Low complexity" evidence="4">
    <location>
        <begin position="691"/>
        <end position="700"/>
    </location>
</feature>
<feature type="compositionally biased region" description="Low complexity" evidence="4">
    <location>
        <begin position="613"/>
        <end position="676"/>
    </location>
</feature>
<feature type="compositionally biased region" description="Basic and acidic residues" evidence="4">
    <location>
        <begin position="339"/>
        <end position="351"/>
    </location>
</feature>
<dbReference type="KEGG" id="bdr:105223024"/>
<dbReference type="InterPro" id="IPR036034">
    <property type="entry name" value="PDZ_sf"/>
</dbReference>
<feature type="domain" description="PDZ" evidence="5">
    <location>
        <begin position="187"/>
        <end position="259"/>
    </location>
</feature>
<feature type="compositionally biased region" description="Low complexity" evidence="4">
    <location>
        <begin position="594"/>
        <end position="605"/>
    </location>
</feature>
<evidence type="ECO:0000256" key="4">
    <source>
        <dbReference type="SAM" id="MobiDB-lite"/>
    </source>
</evidence>
<accession>A0A6I9UTE0</accession>
<reference evidence="7" key="1">
    <citation type="submission" date="2025-08" db="UniProtKB">
        <authorList>
            <consortium name="RefSeq"/>
        </authorList>
    </citation>
    <scope>IDENTIFICATION</scope>
    <source>
        <tissue evidence="7">Adult</tissue>
    </source>
</reference>
<sequence length="1044" mass="114430">MLTDCSSIQGSTASSSSDVMTLATTSSWCAMSIPSSAAAAAAVASTRLRILRLVRPHARRILVTPDTSPSFGFTVRGGKEFGTGFFISSVERNSEAELKGMRIGDQILRINGFRVDDAVHKEIIQFITNQDRITMKVRSVGMLPIKDKDADKLSWHAVKTFTNGSSASSESSYKVAPERETRNKEVNITLDVAPRTTLGLGICKGPEWKPGIFVQFTKEKSVAREAGLRQGDQILSVNSIDFSDVLFSEAVAVMKSASKLEMIVHKAAGCDLFPGESSGYNSSASSVTGDQSPCWADAKSKRLTAVREETTTAPIWNESSGAAAPYVDQQRCADQQDGCNKHNRDAPEKKPVGSQQQVNKTIIKLSEQGTSINNTFVSSTQPVANGSRITSEYGVPRSVNTVGSHEALPIPPPMVPMNSSGASYMTREERETRTVTVEVHRQQADETKRQQQQQKQIQQLQQQRVEFNSHYRHNTLQPTHSLPSHTTPTKHPEFHKCLRNNSTQLQQQPQQQTTLFQQSQQQQSTQNYRNTRQADSSSLSSAITEELKKRKEKQRLNAATANNNANNNNNINAHNQGNYININGKQNHYSQCRQQPPQQQQQQQQLHHHNTLHQPLALKAQQQQQPHYHTTPLSPSSSSLSLSAPPTSPTATSAPAPAPLSASNATTAALSARAASNNVNGSERNNHSHSSHNNNSSSQNIPTVGTSAIAGVGVGAGDQHSALMDEFKRAHQRMFKNGFQETERKERQEALRKTTMMEDDVNHRASRMLRNDNGPIANGTQFQIPPPPPQFASSPPRNQPVQYNTNNNNNKFTAQQQQLPQKTNNNYNNGVTTLKAPTEQPPKPPATPVPDYDNVEIRTKATTISSSVRPSYGYASTNIVTNGRDATNDNNNSNNNNNNRRTLRAGSITIGEYEQPQQRREPAKFDFVGTPRRSNGTALEATADQLQTELQHTLTRSKLKKSAELLEHQSNCPLRSSYENYENVARKLHGVSINEVANTAPPPMRLSNGTGNGGTNGILKNGNRHSGSGGGGSKNSDKTITFGN</sequence>
<feature type="region of interest" description="Disordered" evidence="4">
    <location>
        <begin position="439"/>
        <end position="541"/>
    </location>
</feature>